<dbReference type="EMBL" id="VSSQ01094590">
    <property type="protein sequence ID" value="MPN39012.1"/>
    <property type="molecule type" value="Genomic_DNA"/>
</dbReference>
<evidence type="ECO:0000256" key="1">
    <source>
        <dbReference type="SAM" id="Phobius"/>
    </source>
</evidence>
<keyword evidence="1" id="KW-1133">Transmembrane helix</keyword>
<reference evidence="2" key="1">
    <citation type="submission" date="2019-08" db="EMBL/GenBank/DDBJ databases">
        <authorList>
            <person name="Kucharzyk K."/>
            <person name="Murdoch R.W."/>
            <person name="Higgins S."/>
            <person name="Loffler F."/>
        </authorList>
    </citation>
    <scope>NUCLEOTIDE SEQUENCE</scope>
</reference>
<evidence type="ECO:0000313" key="2">
    <source>
        <dbReference type="EMBL" id="MPN39012.1"/>
    </source>
</evidence>
<dbReference type="AlphaFoldDB" id="A0A645HKS9"/>
<proteinExistence type="predicted"/>
<sequence length="111" mass="12486">MLRRIFQQVQKFINCVGFTAGVAFFMYLDLSLHLLHDSPVRVTLQYVLKRLLGQISQAELFLTVRKEHTAGIKLTVTTGVEQEGSTKAAIVVTLPFLVDIPPLHNNLECFS</sequence>
<feature type="transmembrane region" description="Helical" evidence="1">
    <location>
        <begin position="12"/>
        <end position="35"/>
    </location>
</feature>
<accession>A0A645HKS9</accession>
<organism evidence="2">
    <name type="scientific">bioreactor metagenome</name>
    <dbReference type="NCBI Taxonomy" id="1076179"/>
    <lineage>
        <taxon>unclassified sequences</taxon>
        <taxon>metagenomes</taxon>
        <taxon>ecological metagenomes</taxon>
    </lineage>
</organism>
<gene>
    <name evidence="2" type="ORF">SDC9_186538</name>
</gene>
<keyword evidence="1" id="KW-0472">Membrane</keyword>
<comment type="caution">
    <text evidence="2">The sequence shown here is derived from an EMBL/GenBank/DDBJ whole genome shotgun (WGS) entry which is preliminary data.</text>
</comment>
<protein>
    <submittedName>
        <fullName evidence="2">Uncharacterized protein</fullName>
    </submittedName>
</protein>
<name>A0A645HKS9_9ZZZZ</name>
<keyword evidence="1" id="KW-0812">Transmembrane</keyword>